<keyword evidence="1" id="KW-0812">Transmembrane</keyword>
<dbReference type="RefSeq" id="WP_248390130.1">
    <property type="nucleotide sequence ID" value="NZ_CP096203.1"/>
</dbReference>
<name>A0ABY4K2K6_9FLAO</name>
<keyword evidence="1" id="KW-0472">Membrane</keyword>
<keyword evidence="3" id="KW-1185">Reference proteome</keyword>
<feature type="transmembrane region" description="Helical" evidence="1">
    <location>
        <begin position="175"/>
        <end position="195"/>
    </location>
</feature>
<dbReference type="EMBL" id="CP096203">
    <property type="protein sequence ID" value="UPQ74974.1"/>
    <property type="molecule type" value="Genomic_DNA"/>
</dbReference>
<evidence type="ECO:0000313" key="3">
    <source>
        <dbReference type="Proteomes" id="UP000830552"/>
    </source>
</evidence>
<proteinExistence type="predicted"/>
<organism evidence="2 3">
    <name type="scientific">Chryseobacterium nepalense</name>
    <dbReference type="NCBI Taxonomy" id="1854498"/>
    <lineage>
        <taxon>Bacteria</taxon>
        <taxon>Pseudomonadati</taxon>
        <taxon>Bacteroidota</taxon>
        <taxon>Flavobacteriia</taxon>
        <taxon>Flavobacteriales</taxon>
        <taxon>Weeksellaceae</taxon>
        <taxon>Chryseobacterium group</taxon>
        <taxon>Chryseobacterium</taxon>
    </lineage>
</organism>
<feature type="transmembrane region" description="Helical" evidence="1">
    <location>
        <begin position="116"/>
        <end position="141"/>
    </location>
</feature>
<keyword evidence="1" id="KW-1133">Transmembrane helix</keyword>
<evidence type="ECO:0000256" key="1">
    <source>
        <dbReference type="SAM" id="Phobius"/>
    </source>
</evidence>
<gene>
    <name evidence="2" type="ORF">M0D58_13070</name>
</gene>
<evidence type="ECO:0000313" key="2">
    <source>
        <dbReference type="EMBL" id="UPQ74974.1"/>
    </source>
</evidence>
<sequence length="196" mass="23083">MGFYTKFSEQDLIESYKNQIDYQGKPSNELLEEIKKRGSLEDFQLKVEDQKKTLDERNRIIREIHQHYMNKSPELECLRQIDSDIYTKKEIHLMIHQKYGHISKNVENLKVDSDTILFSILGIMVSTVASSVILLLCLYQFEFLAAFHFYLLVPVYIINYLIIKSITRKTRDNIVVFLATFIATVLNVLIFILLLR</sequence>
<accession>A0ABY4K2K6</accession>
<dbReference type="Proteomes" id="UP000830552">
    <property type="component" value="Chromosome"/>
</dbReference>
<feature type="transmembrane region" description="Helical" evidence="1">
    <location>
        <begin position="147"/>
        <end position="163"/>
    </location>
</feature>
<reference evidence="2" key="1">
    <citation type="submission" date="2022-04" db="EMBL/GenBank/DDBJ databases">
        <title>Evolutionary, genomic, and biogeographic characterization of Chryseobacterium nepalense represented by a plastic-degrading bacterium AC3.</title>
        <authorList>
            <person name="Yin Z."/>
            <person name="Liu X."/>
            <person name="Wang D."/>
            <person name="Xie Z."/>
        </authorList>
    </citation>
    <scope>NUCLEOTIDE SEQUENCE</scope>
    <source>
        <strain evidence="2">AC3</strain>
    </source>
</reference>
<protein>
    <submittedName>
        <fullName evidence="2">Uncharacterized protein</fullName>
    </submittedName>
</protein>